<proteinExistence type="predicted"/>
<sequence>MPSSSSSPSVTSVRLLLALSMSRRLASPDDPIDCISSQDPMKLSTIAAMTELETTKDSNELGEQDNGAGSGVLGSQA</sequence>
<gene>
    <name evidence="1" type="ORF">L2E82_17448</name>
</gene>
<evidence type="ECO:0000313" key="2">
    <source>
        <dbReference type="Proteomes" id="UP001055811"/>
    </source>
</evidence>
<dbReference type="Proteomes" id="UP001055811">
    <property type="component" value="Linkage Group LG03"/>
</dbReference>
<organism evidence="1 2">
    <name type="scientific">Cichorium intybus</name>
    <name type="common">Chicory</name>
    <dbReference type="NCBI Taxonomy" id="13427"/>
    <lineage>
        <taxon>Eukaryota</taxon>
        <taxon>Viridiplantae</taxon>
        <taxon>Streptophyta</taxon>
        <taxon>Embryophyta</taxon>
        <taxon>Tracheophyta</taxon>
        <taxon>Spermatophyta</taxon>
        <taxon>Magnoliopsida</taxon>
        <taxon>eudicotyledons</taxon>
        <taxon>Gunneridae</taxon>
        <taxon>Pentapetalae</taxon>
        <taxon>asterids</taxon>
        <taxon>campanulids</taxon>
        <taxon>Asterales</taxon>
        <taxon>Asteraceae</taxon>
        <taxon>Cichorioideae</taxon>
        <taxon>Cichorieae</taxon>
        <taxon>Cichoriinae</taxon>
        <taxon>Cichorium</taxon>
    </lineage>
</organism>
<keyword evidence="2" id="KW-1185">Reference proteome</keyword>
<comment type="caution">
    <text evidence="1">The sequence shown here is derived from an EMBL/GenBank/DDBJ whole genome shotgun (WGS) entry which is preliminary data.</text>
</comment>
<accession>A0ACB9F8Y7</accession>
<protein>
    <submittedName>
        <fullName evidence="1">Uncharacterized protein</fullName>
    </submittedName>
</protein>
<name>A0ACB9F8Y7_CICIN</name>
<dbReference type="EMBL" id="CM042011">
    <property type="protein sequence ID" value="KAI3767353.1"/>
    <property type="molecule type" value="Genomic_DNA"/>
</dbReference>
<reference evidence="2" key="1">
    <citation type="journal article" date="2022" name="Mol. Ecol. Resour.">
        <title>The genomes of chicory, endive, great burdock and yacon provide insights into Asteraceae palaeo-polyploidization history and plant inulin production.</title>
        <authorList>
            <person name="Fan W."/>
            <person name="Wang S."/>
            <person name="Wang H."/>
            <person name="Wang A."/>
            <person name="Jiang F."/>
            <person name="Liu H."/>
            <person name="Zhao H."/>
            <person name="Xu D."/>
            <person name="Zhang Y."/>
        </authorList>
    </citation>
    <scope>NUCLEOTIDE SEQUENCE [LARGE SCALE GENOMIC DNA]</scope>
    <source>
        <strain evidence="2">cv. Punajuju</strain>
    </source>
</reference>
<reference evidence="1 2" key="2">
    <citation type="journal article" date="2022" name="Mol. Ecol. Resour.">
        <title>The genomes of chicory, endive, great burdock and yacon provide insights into Asteraceae paleo-polyploidization history and plant inulin production.</title>
        <authorList>
            <person name="Fan W."/>
            <person name="Wang S."/>
            <person name="Wang H."/>
            <person name="Wang A."/>
            <person name="Jiang F."/>
            <person name="Liu H."/>
            <person name="Zhao H."/>
            <person name="Xu D."/>
            <person name="Zhang Y."/>
        </authorList>
    </citation>
    <scope>NUCLEOTIDE SEQUENCE [LARGE SCALE GENOMIC DNA]</scope>
    <source>
        <strain evidence="2">cv. Punajuju</strain>
        <tissue evidence="1">Leaves</tissue>
    </source>
</reference>
<evidence type="ECO:0000313" key="1">
    <source>
        <dbReference type="EMBL" id="KAI3767353.1"/>
    </source>
</evidence>